<dbReference type="AlphaFoldDB" id="A0A938WQQ5"/>
<evidence type="ECO:0000259" key="1">
    <source>
        <dbReference type="PROSITE" id="PS51658"/>
    </source>
</evidence>
<gene>
    <name evidence="2" type="ORF">H6A34_00935</name>
</gene>
<dbReference type="InterPro" id="IPR003729">
    <property type="entry name" value="Bi_nuclease_dom"/>
</dbReference>
<name>A0A938WQQ5_9BACT</name>
<reference evidence="2" key="2">
    <citation type="journal article" date="2021" name="Sci. Rep.">
        <title>The distribution of antibiotic resistance genes in chicken gut microbiota commensals.</title>
        <authorList>
            <person name="Juricova H."/>
            <person name="Matiasovicova J."/>
            <person name="Kubasova T."/>
            <person name="Cejkova D."/>
            <person name="Rychlik I."/>
        </authorList>
    </citation>
    <scope>NUCLEOTIDE SEQUENCE</scope>
    <source>
        <strain evidence="2">An824</strain>
    </source>
</reference>
<sequence>MTKERLFFKGVSEIVGTDDLGLLILTDESKERQITIVCDKAMAVQIELRVKKLPITRIMLPEVMSKLLSSYADSDFELLIDDIIDGQYRTLLYNRTTLTPMLIRASDAVLLSLVGDIPLYIESGLMRRQSVAYRENSRGVSLPVNTISDEMLQAALDKAIADENYELASHLLDEKKRRNKNGEKPIN</sequence>
<dbReference type="InterPro" id="IPR036104">
    <property type="entry name" value="BFN_sf"/>
</dbReference>
<comment type="caution">
    <text evidence="2">The sequence shown here is derived from an EMBL/GenBank/DDBJ whole genome shotgun (WGS) entry which is preliminary data.</text>
</comment>
<organism evidence="2 3">
    <name type="scientific">Marseilla massiliensis</name>
    <dbReference type="NCBI Taxonomy" id="1841864"/>
    <lineage>
        <taxon>Bacteria</taxon>
        <taxon>Pseudomonadati</taxon>
        <taxon>Bacteroidota</taxon>
        <taxon>Bacteroidia</taxon>
        <taxon>Bacteroidales</taxon>
        <taxon>Prevotellaceae</taxon>
        <taxon>Marseilla</taxon>
    </lineage>
</organism>
<evidence type="ECO:0000313" key="3">
    <source>
        <dbReference type="Proteomes" id="UP000706891"/>
    </source>
</evidence>
<accession>A0A938WQQ5</accession>
<keyword evidence="3" id="KW-1185">Reference proteome</keyword>
<dbReference type="PROSITE" id="PS51658">
    <property type="entry name" value="BFN"/>
    <property type="match status" value="1"/>
</dbReference>
<dbReference type="Gene3D" id="3.10.690.10">
    <property type="entry name" value="Bifunctional nuclease domain"/>
    <property type="match status" value="1"/>
</dbReference>
<dbReference type="GO" id="GO:0004518">
    <property type="term" value="F:nuclease activity"/>
    <property type="evidence" value="ECO:0007669"/>
    <property type="project" value="InterPro"/>
</dbReference>
<reference evidence="2" key="1">
    <citation type="submission" date="2020-08" db="EMBL/GenBank/DDBJ databases">
        <authorList>
            <person name="Cejkova D."/>
            <person name="Kubasova T."/>
            <person name="Jahodarova E."/>
            <person name="Rychlik I."/>
        </authorList>
    </citation>
    <scope>NUCLEOTIDE SEQUENCE</scope>
    <source>
        <strain evidence="2">An824</strain>
    </source>
</reference>
<dbReference type="Proteomes" id="UP000706891">
    <property type="component" value="Unassembled WGS sequence"/>
</dbReference>
<feature type="domain" description="BFN" evidence="1">
    <location>
        <begin position="3"/>
        <end position="133"/>
    </location>
</feature>
<dbReference type="RefSeq" id="WP_205102889.1">
    <property type="nucleotide sequence ID" value="NZ_JACJJG010000002.1"/>
</dbReference>
<dbReference type="EMBL" id="JACJJG010000002">
    <property type="protein sequence ID" value="MBM6672458.1"/>
    <property type="molecule type" value="Genomic_DNA"/>
</dbReference>
<evidence type="ECO:0000313" key="2">
    <source>
        <dbReference type="EMBL" id="MBM6672458.1"/>
    </source>
</evidence>
<proteinExistence type="predicted"/>
<dbReference type="Pfam" id="PF02577">
    <property type="entry name" value="BFN_dom"/>
    <property type="match status" value="1"/>
</dbReference>
<protein>
    <submittedName>
        <fullName evidence="2">Bifunctional nuclease family protein</fullName>
    </submittedName>
</protein>
<dbReference type="SUPFAM" id="SSF103256">
    <property type="entry name" value="Hypothetical protein TM0160"/>
    <property type="match status" value="1"/>
</dbReference>